<organism evidence="3 4">
    <name type="scientific">Ichthyophthirius multifiliis</name>
    <name type="common">White spot disease agent</name>
    <name type="synonym">Ich</name>
    <dbReference type="NCBI Taxonomy" id="5932"/>
    <lineage>
        <taxon>Eukaryota</taxon>
        <taxon>Sar</taxon>
        <taxon>Alveolata</taxon>
        <taxon>Ciliophora</taxon>
        <taxon>Intramacronucleata</taxon>
        <taxon>Oligohymenophorea</taxon>
        <taxon>Hymenostomatida</taxon>
        <taxon>Ophryoglenina</taxon>
        <taxon>Ichthyophthirius</taxon>
    </lineage>
</organism>
<gene>
    <name evidence="3" type="ORF">IMG5_168570</name>
</gene>
<feature type="domain" description="LITAF" evidence="2">
    <location>
        <begin position="26"/>
        <end position="89"/>
    </location>
</feature>
<evidence type="ECO:0000259" key="2">
    <source>
        <dbReference type="Pfam" id="PF10601"/>
    </source>
</evidence>
<accession>G0R154</accession>
<feature type="transmembrane region" description="Helical" evidence="1">
    <location>
        <begin position="47"/>
        <end position="69"/>
    </location>
</feature>
<dbReference type="GeneID" id="14904894"/>
<evidence type="ECO:0000313" key="3">
    <source>
        <dbReference type="EMBL" id="EGR28821.1"/>
    </source>
</evidence>
<keyword evidence="4" id="KW-1185">Reference proteome</keyword>
<keyword evidence="1" id="KW-1133">Transmembrane helix</keyword>
<evidence type="ECO:0000256" key="1">
    <source>
        <dbReference type="SAM" id="Phobius"/>
    </source>
</evidence>
<proteinExistence type="predicted"/>
<keyword evidence="1" id="KW-0472">Membrane</keyword>
<dbReference type="OrthoDB" id="312321at2759"/>
<dbReference type="Pfam" id="PF10601">
    <property type="entry name" value="zf-LITAF-like"/>
    <property type="match status" value="1"/>
</dbReference>
<name>G0R154_ICHMU</name>
<keyword evidence="1" id="KW-0812">Transmembrane</keyword>
<reference evidence="3 4" key="1">
    <citation type="submission" date="2011-07" db="EMBL/GenBank/DDBJ databases">
        <authorList>
            <person name="Coyne R."/>
            <person name="Brami D."/>
            <person name="Johnson J."/>
            <person name="Hostetler J."/>
            <person name="Hannick L."/>
            <person name="Clark T."/>
            <person name="Cassidy-Hanley D."/>
            <person name="Inman J."/>
        </authorList>
    </citation>
    <scope>NUCLEOTIDE SEQUENCE [LARGE SCALE GENOMIC DNA]</scope>
    <source>
        <strain evidence="3 4">G5</strain>
    </source>
</reference>
<feature type="transmembrane region" description="Helical" evidence="1">
    <location>
        <begin position="117"/>
        <end position="134"/>
    </location>
</feature>
<dbReference type="InterPro" id="IPR006629">
    <property type="entry name" value="LITAF"/>
</dbReference>
<protein>
    <recommendedName>
        <fullName evidence="2">LITAF domain-containing protein</fullName>
    </recommendedName>
</protein>
<dbReference type="OMA" id="YCHQELE"/>
<dbReference type="Proteomes" id="UP000008983">
    <property type="component" value="Unassembled WGS sequence"/>
</dbReference>
<sequence length="328" mass="38553">MKYKDEVEESDNEEEQEQQIQQQIKSCPYCGSRSESIYQKEASIPTYVISIAAVFFFQFWSIFIIPIIIQSTQMIAKRCYDCDQIIQKHNLFSIPSLSDQVLNFRFGSCAVILSRKYAYIILTLLIIIFTYRQYAFGLNNIEQNASNLPQNNIITSSWQEYVNNCGKDVYLSNELRAKSNFNKVYLQNIVKWQGVFMSFLNKPPKFMNSNQFYFIKVKMEPSDSAIGSPDLALKVEYLIHQQYQDTLNQITEGDIILFKGKFIIMGDEFNEHVLDLDHIENTDKKKNWKIQNTLMVNMMKKIKMIKMIKRQILLFKNDCFGFSGFIYY</sequence>
<evidence type="ECO:0000313" key="4">
    <source>
        <dbReference type="Proteomes" id="UP000008983"/>
    </source>
</evidence>
<dbReference type="eggNOG" id="ENOG502S7B6">
    <property type="taxonomic scope" value="Eukaryota"/>
</dbReference>
<dbReference type="EMBL" id="GL984209">
    <property type="protein sequence ID" value="EGR28821.1"/>
    <property type="molecule type" value="Genomic_DNA"/>
</dbReference>
<dbReference type="InParanoid" id="G0R154"/>
<dbReference type="RefSeq" id="XP_004030057.1">
    <property type="nucleotide sequence ID" value="XM_004030009.1"/>
</dbReference>
<dbReference type="AlphaFoldDB" id="G0R154"/>